<proteinExistence type="inferred from homology"/>
<dbReference type="PROSITE" id="PS51450">
    <property type="entry name" value="LRR"/>
    <property type="match status" value="1"/>
</dbReference>
<dbReference type="SUPFAM" id="SSF52058">
    <property type="entry name" value="L domain-like"/>
    <property type="match status" value="1"/>
</dbReference>
<dbReference type="InterPro" id="IPR001611">
    <property type="entry name" value="Leu-rich_rpt"/>
</dbReference>
<protein>
    <recommendedName>
        <fullName evidence="6">U2 small nuclear ribonucleoprotein A'</fullName>
    </recommendedName>
</protein>
<dbReference type="AlphaFoldDB" id="A0A9P6WER0"/>
<comment type="subcellular location">
    <subcellularLocation>
        <location evidence="1">Nucleus</location>
    </subcellularLocation>
</comment>
<dbReference type="PANTHER" id="PTHR10552">
    <property type="entry name" value="U2 SMALL NUCLEAR RIBONUCLEOPROTEIN A"/>
    <property type="match status" value="1"/>
</dbReference>
<dbReference type="GO" id="GO:0000398">
    <property type="term" value="P:mRNA splicing, via spliceosome"/>
    <property type="evidence" value="ECO:0007669"/>
    <property type="project" value="InterPro"/>
</dbReference>
<evidence type="ECO:0000256" key="2">
    <source>
        <dbReference type="ARBA" id="ARBA00022614"/>
    </source>
</evidence>
<evidence type="ECO:0000256" key="1">
    <source>
        <dbReference type="ARBA" id="ARBA00004123"/>
    </source>
</evidence>
<name>A0A9P6WER0_MAUEX</name>
<comment type="similarity">
    <text evidence="5">Belongs to the U2 small nuclear ribonucleoprotein A family.</text>
</comment>
<evidence type="ECO:0000256" key="6">
    <source>
        <dbReference type="ARBA" id="ARBA00024238"/>
    </source>
</evidence>
<keyword evidence="4" id="KW-0539">Nucleus</keyword>
<evidence type="ECO:0000313" key="7">
    <source>
        <dbReference type="EMBL" id="KAG0669807.1"/>
    </source>
</evidence>
<keyword evidence="8" id="KW-1185">Reference proteome</keyword>
<gene>
    <name evidence="7" type="primary">LEA1</name>
    <name evidence="7" type="ORF">C6P45_003327</name>
</gene>
<dbReference type="Gene3D" id="3.80.10.10">
    <property type="entry name" value="Ribonuclease Inhibitor"/>
    <property type="match status" value="1"/>
</dbReference>
<dbReference type="InterPro" id="IPR044640">
    <property type="entry name" value="RU2A"/>
</dbReference>
<dbReference type="OrthoDB" id="433501at2759"/>
<accession>A0A9P6WER0</accession>
<dbReference type="GO" id="GO:0030620">
    <property type="term" value="F:U2 snRNA binding"/>
    <property type="evidence" value="ECO:0007669"/>
    <property type="project" value="InterPro"/>
</dbReference>
<sequence>MKFTPSIILDAPSYYVDFFHKGKKIDKCTILRDLDLENDSVVMPSCIALIAKPTNVLDLTNNSLVQLIDLSNRQDIHTLLLGRNRINGVINGRSLPKNLKNLVLCENDIKELDELNGLEHAPKGLRTISLLGNPICHLEGYRDYVLTLLPNLHTLDFTKISDHEKLKLKKNPIQLKKADKSKKILKTKKNSDKSSDLMNFAVNKMTDKRRQELKRKLAEAVSLDEIMKIEKQLSGGV</sequence>
<dbReference type="Proteomes" id="UP000750334">
    <property type="component" value="Unassembled WGS sequence"/>
</dbReference>
<dbReference type="PANTHER" id="PTHR10552:SF6">
    <property type="entry name" value="U2 SMALL NUCLEAR RIBONUCLEOPROTEIN A"/>
    <property type="match status" value="1"/>
</dbReference>
<evidence type="ECO:0000256" key="3">
    <source>
        <dbReference type="ARBA" id="ARBA00022737"/>
    </source>
</evidence>
<keyword evidence="2" id="KW-0433">Leucine-rich repeat</keyword>
<dbReference type="InterPro" id="IPR032675">
    <property type="entry name" value="LRR_dom_sf"/>
</dbReference>
<evidence type="ECO:0000256" key="4">
    <source>
        <dbReference type="ARBA" id="ARBA00023242"/>
    </source>
</evidence>
<dbReference type="EMBL" id="PUHR01000033">
    <property type="protein sequence ID" value="KAG0669807.1"/>
    <property type="molecule type" value="Genomic_DNA"/>
</dbReference>
<evidence type="ECO:0000256" key="5">
    <source>
        <dbReference type="ARBA" id="ARBA00024196"/>
    </source>
</evidence>
<keyword evidence="3" id="KW-0677">Repeat</keyword>
<dbReference type="GO" id="GO:0005686">
    <property type="term" value="C:U2 snRNP"/>
    <property type="evidence" value="ECO:0007669"/>
    <property type="project" value="TreeGrafter"/>
</dbReference>
<evidence type="ECO:0000313" key="8">
    <source>
        <dbReference type="Proteomes" id="UP000750334"/>
    </source>
</evidence>
<reference evidence="7 8" key="1">
    <citation type="submission" date="2020-11" db="EMBL/GenBank/DDBJ databases">
        <title>Kefir isolates.</title>
        <authorList>
            <person name="Marcisauskas S."/>
            <person name="Kim Y."/>
            <person name="Blasche S."/>
        </authorList>
    </citation>
    <scope>NUCLEOTIDE SEQUENCE [LARGE SCALE GENOMIC DNA]</scope>
    <source>
        <strain evidence="7 8">OG2</strain>
    </source>
</reference>
<dbReference type="Pfam" id="PF14580">
    <property type="entry name" value="LRR_9"/>
    <property type="match status" value="1"/>
</dbReference>
<comment type="caution">
    <text evidence="7">The sequence shown here is derived from an EMBL/GenBank/DDBJ whole genome shotgun (WGS) entry which is preliminary data.</text>
</comment>
<organism evidence="7 8">
    <name type="scientific">Maudiozyma exigua</name>
    <name type="common">Yeast</name>
    <name type="synonym">Kazachstania exigua</name>
    <dbReference type="NCBI Taxonomy" id="34358"/>
    <lineage>
        <taxon>Eukaryota</taxon>
        <taxon>Fungi</taxon>
        <taxon>Dikarya</taxon>
        <taxon>Ascomycota</taxon>
        <taxon>Saccharomycotina</taxon>
        <taxon>Saccharomycetes</taxon>
        <taxon>Saccharomycetales</taxon>
        <taxon>Saccharomycetaceae</taxon>
        <taxon>Maudiozyma</taxon>
    </lineage>
</organism>